<reference evidence="2" key="1">
    <citation type="submission" date="2015-12" db="EMBL/GenBank/DDBJ databases">
        <title>FDA dAtabase for Regulatory Grade micrObial Sequences (FDA-ARGOS): Supporting development and validation of Infectious Disease Dx tests.</title>
        <authorList>
            <person name="Case J."/>
            <person name="Tallon L."/>
            <person name="Sadzewicz L."/>
            <person name="Sengamalay N."/>
            <person name="Ott S."/>
            <person name="Godinez A."/>
            <person name="Nagaraj S."/>
            <person name="Nadendla S."/>
            <person name="Sichtig H."/>
        </authorList>
    </citation>
    <scope>NUCLEOTIDE SEQUENCE [LARGE SCALE GENOMIC DNA]</scope>
    <source>
        <strain evidence="2">FDAARGOS_147</strain>
    </source>
</reference>
<proteinExistence type="predicted"/>
<protein>
    <submittedName>
        <fullName evidence="1">Uncharacterized protein</fullName>
    </submittedName>
</protein>
<evidence type="ECO:0000313" key="1">
    <source>
        <dbReference type="EMBL" id="AUZ18234.1"/>
    </source>
</evidence>
<sequence>MSYGTQFFDGNGRLRVRVTDRLTRILGSVETGTSDGSISVPAFAGRQPFAQLALNSEAPAGSYFAPEFEISGTTLSWRFLVAAAAYRANARIIYGIVG</sequence>
<gene>
    <name evidence="1" type="ORF">AL504_31845</name>
</gene>
<dbReference type="EMBL" id="CP014060">
    <property type="protein sequence ID" value="AUZ18234.1"/>
    <property type="molecule type" value="Genomic_DNA"/>
</dbReference>
<organism evidence="1 2">
    <name type="scientific">Alcaligenes xylosoxydans xylosoxydans</name>
    <name type="common">Achromobacter xylosoxidans</name>
    <dbReference type="NCBI Taxonomy" id="85698"/>
    <lineage>
        <taxon>Bacteria</taxon>
        <taxon>Pseudomonadati</taxon>
        <taxon>Pseudomonadota</taxon>
        <taxon>Betaproteobacteria</taxon>
        <taxon>Burkholderiales</taxon>
        <taxon>Alcaligenaceae</taxon>
        <taxon>Achromobacter</taxon>
    </lineage>
</organism>
<accession>A0A2L0PU51</accession>
<dbReference type="AlphaFoldDB" id="A0A2L0PU51"/>
<dbReference type="Proteomes" id="UP000060602">
    <property type="component" value="Chromosome"/>
</dbReference>
<evidence type="ECO:0000313" key="2">
    <source>
        <dbReference type="Proteomes" id="UP000060602"/>
    </source>
</evidence>
<name>A0A2L0PU51_ALCXX</name>